<dbReference type="RefSeq" id="WP_317522404.1">
    <property type="nucleotide sequence ID" value="NZ_JAWJZI010000004.1"/>
</dbReference>
<keyword evidence="3" id="KW-1185">Reference proteome</keyword>
<feature type="signal peptide" evidence="1">
    <location>
        <begin position="1"/>
        <end position="23"/>
    </location>
</feature>
<dbReference type="Gene3D" id="2.40.50.870">
    <property type="entry name" value="Protein of unknown function (DUF3299)"/>
    <property type="match status" value="1"/>
</dbReference>
<evidence type="ECO:0000313" key="3">
    <source>
        <dbReference type="Proteomes" id="UP001186452"/>
    </source>
</evidence>
<dbReference type="Pfam" id="PF11736">
    <property type="entry name" value="DUF3299"/>
    <property type="match status" value="1"/>
</dbReference>
<dbReference type="Proteomes" id="UP001186452">
    <property type="component" value="Unassembled WGS sequence"/>
</dbReference>
<accession>A0ABU3ZHU2</accession>
<name>A0ABU3ZHU2_9GAMM</name>
<organism evidence="2 3">
    <name type="scientific">Photobacterium rosenbergii</name>
    <dbReference type="NCBI Taxonomy" id="294936"/>
    <lineage>
        <taxon>Bacteria</taxon>
        <taxon>Pseudomonadati</taxon>
        <taxon>Pseudomonadota</taxon>
        <taxon>Gammaproteobacteria</taxon>
        <taxon>Vibrionales</taxon>
        <taxon>Vibrionaceae</taxon>
        <taxon>Photobacterium</taxon>
    </lineage>
</organism>
<keyword evidence="1" id="KW-0732">Signal</keyword>
<feature type="chain" id="PRO_5046040053" evidence="1">
    <location>
        <begin position="24"/>
        <end position="234"/>
    </location>
</feature>
<proteinExistence type="predicted"/>
<dbReference type="EMBL" id="JAWJZI010000004">
    <property type="protein sequence ID" value="MDV5169645.1"/>
    <property type="molecule type" value="Genomic_DNA"/>
</dbReference>
<reference evidence="2 3" key="1">
    <citation type="submission" date="2023-10" db="EMBL/GenBank/DDBJ databases">
        <title>Marine bacteria isolated from horseshoe crab.</title>
        <authorList>
            <person name="Cheng T.H."/>
        </authorList>
    </citation>
    <scope>NUCLEOTIDE SEQUENCE [LARGE SCALE GENOMIC DNA]</scope>
    <source>
        <strain evidence="2 3">HSC6</strain>
    </source>
</reference>
<protein>
    <submittedName>
        <fullName evidence="2">DUF3299 domain-containing protein</fullName>
    </submittedName>
</protein>
<comment type="caution">
    <text evidence="2">The sequence shown here is derived from an EMBL/GenBank/DDBJ whole genome shotgun (WGS) entry which is preliminary data.</text>
</comment>
<sequence length="234" mass="26560">MRFLRLGISLILMSLLPISFVSASEVEYDYSFNGEKFLSWRSLVLPTVTLDNPFEGMPYQQLDLLRTYTTLTERLANQSSEFSEEAIQSFKTALKEADTQLAEEGLNAKELYQTRNKIMAQREHQLNTPNPLVVDKKWKVAGFMAPIEFDGTKVIKFFMVPIAGACIHTPAPPPNQIILVEYEKGVEIKGLEYGFWVEGVLESDAVTDVASYYDGESVVDAIYTMKAEKIRFFE</sequence>
<evidence type="ECO:0000313" key="2">
    <source>
        <dbReference type="EMBL" id="MDV5169645.1"/>
    </source>
</evidence>
<gene>
    <name evidence="2" type="ORF">R2X38_11635</name>
</gene>
<dbReference type="InterPro" id="IPR021727">
    <property type="entry name" value="DUF3299"/>
</dbReference>
<evidence type="ECO:0000256" key="1">
    <source>
        <dbReference type="SAM" id="SignalP"/>
    </source>
</evidence>